<reference evidence="1 2" key="1">
    <citation type="journal article" date="2014" name="Agronomy (Basel)">
        <title>A Draft Genome Sequence for Ensete ventricosum, the Drought-Tolerant Tree Against Hunger.</title>
        <authorList>
            <person name="Harrison J."/>
            <person name="Moore K.A."/>
            <person name="Paszkiewicz K."/>
            <person name="Jones T."/>
            <person name="Grant M."/>
            <person name="Ambacheew D."/>
            <person name="Muzemil S."/>
            <person name="Studholme D.J."/>
        </authorList>
    </citation>
    <scope>NUCLEOTIDE SEQUENCE [LARGE SCALE GENOMIC DNA]</scope>
</reference>
<protein>
    <submittedName>
        <fullName evidence="1">Uncharacterized protein</fullName>
    </submittedName>
</protein>
<organism evidence="1 2">
    <name type="scientific">Ensete ventricosum</name>
    <name type="common">Abyssinian banana</name>
    <name type="synonym">Musa ensete</name>
    <dbReference type="NCBI Taxonomy" id="4639"/>
    <lineage>
        <taxon>Eukaryota</taxon>
        <taxon>Viridiplantae</taxon>
        <taxon>Streptophyta</taxon>
        <taxon>Embryophyta</taxon>
        <taxon>Tracheophyta</taxon>
        <taxon>Spermatophyta</taxon>
        <taxon>Magnoliopsida</taxon>
        <taxon>Liliopsida</taxon>
        <taxon>Zingiberales</taxon>
        <taxon>Musaceae</taxon>
        <taxon>Ensete</taxon>
    </lineage>
</organism>
<accession>A0A426Z8L8</accession>
<gene>
    <name evidence="1" type="ORF">B296_00013177</name>
</gene>
<dbReference type="EMBL" id="AMZH03007852">
    <property type="protein sequence ID" value="RRT60301.1"/>
    <property type="molecule type" value="Genomic_DNA"/>
</dbReference>
<comment type="caution">
    <text evidence="1">The sequence shown here is derived from an EMBL/GenBank/DDBJ whole genome shotgun (WGS) entry which is preliminary data.</text>
</comment>
<name>A0A426Z8L8_ENSVE</name>
<dbReference type="AlphaFoldDB" id="A0A426Z8L8"/>
<dbReference type="Proteomes" id="UP000287651">
    <property type="component" value="Unassembled WGS sequence"/>
</dbReference>
<evidence type="ECO:0000313" key="2">
    <source>
        <dbReference type="Proteomes" id="UP000287651"/>
    </source>
</evidence>
<sequence length="88" mass="9721">MIGATGELDYFSANIHLREPVKLEDNADVGHERGRGSGECIGKLQVPRQDRRAEAKELHKTGVDRLLIKIVENEGLWVDAGVLDQGTK</sequence>
<evidence type="ECO:0000313" key="1">
    <source>
        <dbReference type="EMBL" id="RRT60301.1"/>
    </source>
</evidence>
<proteinExistence type="predicted"/>